<proteinExistence type="predicted"/>
<feature type="region of interest" description="Disordered" evidence="1">
    <location>
        <begin position="38"/>
        <end position="59"/>
    </location>
</feature>
<reference evidence="3" key="1">
    <citation type="submission" date="2020-05" db="EMBL/GenBank/DDBJ databases">
        <title>Frigoriglobus tundricola gen. nov., sp. nov., a psychrotolerant cellulolytic planctomycete of the family Gemmataceae with two divergent copies of 16S rRNA gene.</title>
        <authorList>
            <person name="Kulichevskaya I.S."/>
            <person name="Ivanova A.A."/>
            <person name="Naumoff D.G."/>
            <person name="Beletsky A.V."/>
            <person name="Rijpstra W.I.C."/>
            <person name="Sinninghe Damste J.S."/>
            <person name="Mardanov A.V."/>
            <person name="Ravin N.V."/>
            <person name="Dedysh S.N."/>
        </authorList>
    </citation>
    <scope>NUCLEOTIDE SEQUENCE [LARGE SCALE GENOMIC DNA]</scope>
    <source>
        <strain evidence="3">PL17</strain>
    </source>
</reference>
<protein>
    <submittedName>
        <fullName evidence="2">Uncharacterized protein</fullName>
    </submittedName>
</protein>
<keyword evidence="3" id="KW-1185">Reference proteome</keyword>
<organism evidence="2 3">
    <name type="scientific">Frigoriglobus tundricola</name>
    <dbReference type="NCBI Taxonomy" id="2774151"/>
    <lineage>
        <taxon>Bacteria</taxon>
        <taxon>Pseudomonadati</taxon>
        <taxon>Planctomycetota</taxon>
        <taxon>Planctomycetia</taxon>
        <taxon>Gemmatales</taxon>
        <taxon>Gemmataceae</taxon>
        <taxon>Frigoriglobus</taxon>
    </lineage>
</organism>
<dbReference type="EMBL" id="CP053452">
    <property type="protein sequence ID" value="QJW97402.1"/>
    <property type="molecule type" value="Genomic_DNA"/>
</dbReference>
<evidence type="ECO:0000313" key="3">
    <source>
        <dbReference type="Proteomes" id="UP000503447"/>
    </source>
</evidence>
<dbReference type="AlphaFoldDB" id="A0A6M5YWU1"/>
<sequence>MAKPPHPVFRLADLAPPSRGEVNALRGSQAMCGECPPRFRSPNTSHRSCGARSASLKTG</sequence>
<accession>A0A6M5YWU1</accession>
<dbReference type="KEGG" id="ftj:FTUN_4976"/>
<gene>
    <name evidence="2" type="ORF">FTUN_4976</name>
</gene>
<name>A0A6M5YWU1_9BACT</name>
<evidence type="ECO:0000256" key="1">
    <source>
        <dbReference type="SAM" id="MobiDB-lite"/>
    </source>
</evidence>
<dbReference type="Proteomes" id="UP000503447">
    <property type="component" value="Chromosome"/>
</dbReference>
<evidence type="ECO:0000313" key="2">
    <source>
        <dbReference type="EMBL" id="QJW97402.1"/>
    </source>
</evidence>